<dbReference type="PANTHER" id="PTHR10353:SF236">
    <property type="entry name" value="BETA-GLUCOSIDASE 18"/>
    <property type="match status" value="1"/>
</dbReference>
<dbReference type="InterPro" id="IPR017853">
    <property type="entry name" value="GH"/>
</dbReference>
<dbReference type="GeneID" id="120284179"/>
<dbReference type="PANTHER" id="PTHR10353">
    <property type="entry name" value="GLYCOSYL HYDROLASE"/>
    <property type="match status" value="1"/>
</dbReference>
<dbReference type="PRINTS" id="PR00131">
    <property type="entry name" value="GLHYDRLASE1"/>
</dbReference>
<dbReference type="AlphaFoldDB" id="A0AB40D970"/>
<proteinExistence type="inferred from homology"/>
<dbReference type="GO" id="GO:0008422">
    <property type="term" value="F:beta-glucosidase activity"/>
    <property type="evidence" value="ECO:0007669"/>
    <property type="project" value="TreeGrafter"/>
</dbReference>
<comment type="similarity">
    <text evidence="1 2">Belongs to the glycosyl hydrolase 1 family.</text>
</comment>
<dbReference type="Gene3D" id="3.20.20.80">
    <property type="entry name" value="Glycosidases"/>
    <property type="match status" value="2"/>
</dbReference>
<evidence type="ECO:0000256" key="2">
    <source>
        <dbReference type="RuleBase" id="RU003690"/>
    </source>
</evidence>
<sequence length="225" mass="26364">MKQQRKDMKLEENEYPPGLHSQPYVTAHNMILSHATALHIYKTKYQEKQGGSIGIVLSMVWYEPLKDTVEDNSLVQSTFDFEIGWFLDPFIYGDYPNEMKKYLGPKLPTFSAKEKEKLRYGLNFIGMNYYKSLYVGRCGVSYCKVAERDGIPIGKKTPMPGRKGADVRGYLVWSLIYYFEWIHGYTLRFGIYHVDYNTQKRTPKSSAKWFKDFPQCSKITARKRR</sequence>
<name>A0AB40D970_DIOCR</name>
<accession>A0AB40D970</accession>
<dbReference type="RefSeq" id="XP_039146909.1">
    <property type="nucleotide sequence ID" value="XM_039290975.1"/>
</dbReference>
<dbReference type="GO" id="GO:0005975">
    <property type="term" value="P:carbohydrate metabolic process"/>
    <property type="evidence" value="ECO:0007669"/>
    <property type="project" value="InterPro"/>
</dbReference>
<gene>
    <name evidence="4" type="primary">LOC120284179</name>
</gene>
<evidence type="ECO:0000313" key="4">
    <source>
        <dbReference type="RefSeq" id="XP_039146909.1"/>
    </source>
</evidence>
<organism evidence="3 4">
    <name type="scientific">Dioscorea cayennensis subsp. rotundata</name>
    <name type="common">White Guinea yam</name>
    <name type="synonym">Dioscorea rotundata</name>
    <dbReference type="NCBI Taxonomy" id="55577"/>
    <lineage>
        <taxon>Eukaryota</taxon>
        <taxon>Viridiplantae</taxon>
        <taxon>Streptophyta</taxon>
        <taxon>Embryophyta</taxon>
        <taxon>Tracheophyta</taxon>
        <taxon>Spermatophyta</taxon>
        <taxon>Magnoliopsida</taxon>
        <taxon>Liliopsida</taxon>
        <taxon>Dioscoreales</taxon>
        <taxon>Dioscoreaceae</taxon>
        <taxon>Dioscorea</taxon>
    </lineage>
</organism>
<dbReference type="SUPFAM" id="SSF51445">
    <property type="entry name" value="(Trans)glycosidases"/>
    <property type="match status" value="1"/>
</dbReference>
<evidence type="ECO:0000256" key="1">
    <source>
        <dbReference type="ARBA" id="ARBA00010838"/>
    </source>
</evidence>
<dbReference type="Pfam" id="PF00232">
    <property type="entry name" value="Glyco_hydro_1"/>
    <property type="match status" value="2"/>
</dbReference>
<evidence type="ECO:0000313" key="3">
    <source>
        <dbReference type="Proteomes" id="UP001515500"/>
    </source>
</evidence>
<dbReference type="Proteomes" id="UP001515500">
    <property type="component" value="Chromosome 19"/>
</dbReference>
<keyword evidence="3" id="KW-1185">Reference proteome</keyword>
<reference evidence="4" key="1">
    <citation type="submission" date="2025-08" db="UniProtKB">
        <authorList>
            <consortium name="RefSeq"/>
        </authorList>
    </citation>
    <scope>IDENTIFICATION</scope>
</reference>
<dbReference type="InterPro" id="IPR001360">
    <property type="entry name" value="Glyco_hydro_1"/>
</dbReference>
<protein>
    <submittedName>
        <fullName evidence="4">Beta-glucosidase 18-like</fullName>
    </submittedName>
</protein>